<evidence type="ECO:0000313" key="1">
    <source>
        <dbReference type="EMBL" id="GAG11831.1"/>
    </source>
</evidence>
<proteinExistence type="predicted"/>
<reference evidence="1" key="1">
    <citation type="journal article" date="2014" name="Front. Microbiol.">
        <title>High frequency of phylogenetically diverse reductive dehalogenase-homologous genes in deep subseafloor sedimentary metagenomes.</title>
        <authorList>
            <person name="Kawai M."/>
            <person name="Futagami T."/>
            <person name="Toyoda A."/>
            <person name="Takaki Y."/>
            <person name="Nishi S."/>
            <person name="Hori S."/>
            <person name="Arai W."/>
            <person name="Tsubouchi T."/>
            <person name="Morono Y."/>
            <person name="Uchiyama I."/>
            <person name="Ito T."/>
            <person name="Fujiyama A."/>
            <person name="Inagaki F."/>
            <person name="Takami H."/>
        </authorList>
    </citation>
    <scope>NUCLEOTIDE SEQUENCE</scope>
    <source>
        <strain evidence="1">Expedition CK06-06</strain>
    </source>
</reference>
<gene>
    <name evidence="1" type="ORF">S01H1_33542</name>
</gene>
<name>X0WGK8_9ZZZZ</name>
<dbReference type="AlphaFoldDB" id="X0WGK8"/>
<accession>X0WGK8</accession>
<protein>
    <submittedName>
        <fullName evidence="1">Uncharacterized protein</fullName>
    </submittedName>
</protein>
<organism evidence="1">
    <name type="scientific">marine sediment metagenome</name>
    <dbReference type="NCBI Taxonomy" id="412755"/>
    <lineage>
        <taxon>unclassified sequences</taxon>
        <taxon>metagenomes</taxon>
        <taxon>ecological metagenomes</taxon>
    </lineage>
</organism>
<comment type="caution">
    <text evidence="1">The sequence shown here is derived from an EMBL/GenBank/DDBJ whole genome shotgun (WGS) entry which is preliminary data.</text>
</comment>
<feature type="non-terminal residue" evidence="1">
    <location>
        <position position="114"/>
    </location>
</feature>
<sequence length="114" mass="12599">MIGIMASVVLIVAVTSFNMLFRTALAEERARLVETAKSQARLIEAIARFDAKYSKDYSEGARAATLSQIVDAHAHYQGFGETGEFTLSRRDGDDIVFLLSHRHSDVVTPKPVPF</sequence>
<dbReference type="EMBL" id="BARS01020832">
    <property type="protein sequence ID" value="GAG11831.1"/>
    <property type="molecule type" value="Genomic_DNA"/>
</dbReference>